<keyword evidence="3" id="KW-1185">Reference proteome</keyword>
<evidence type="ECO:0000313" key="3">
    <source>
        <dbReference type="Proteomes" id="UP000199236"/>
    </source>
</evidence>
<evidence type="ECO:0000259" key="1">
    <source>
        <dbReference type="PROSITE" id="PS51186"/>
    </source>
</evidence>
<reference evidence="2 3" key="1">
    <citation type="submission" date="2016-10" db="EMBL/GenBank/DDBJ databases">
        <authorList>
            <person name="de Groot N.N."/>
        </authorList>
    </citation>
    <scope>NUCLEOTIDE SEQUENCE [LARGE SCALE GENOMIC DNA]</scope>
    <source>
        <strain evidence="2 3">CGMCC 1.9157</strain>
    </source>
</reference>
<dbReference type="EMBL" id="FOVR01000004">
    <property type="protein sequence ID" value="SFO27235.1"/>
    <property type="molecule type" value="Genomic_DNA"/>
</dbReference>
<gene>
    <name evidence="2" type="ORF">SAMN04488056_104208</name>
</gene>
<dbReference type="Gene3D" id="3.40.630.30">
    <property type="match status" value="1"/>
</dbReference>
<organism evidence="2 3">
    <name type="scientific">Cohaesibacter marisflavi</name>
    <dbReference type="NCBI Taxonomy" id="655353"/>
    <lineage>
        <taxon>Bacteria</taxon>
        <taxon>Pseudomonadati</taxon>
        <taxon>Pseudomonadota</taxon>
        <taxon>Alphaproteobacteria</taxon>
        <taxon>Hyphomicrobiales</taxon>
        <taxon>Cohaesibacteraceae</taxon>
    </lineage>
</organism>
<keyword evidence="2" id="KW-0808">Transferase</keyword>
<dbReference type="Proteomes" id="UP000199236">
    <property type="component" value="Unassembled WGS sequence"/>
</dbReference>
<dbReference type="CDD" id="cd04301">
    <property type="entry name" value="NAT_SF"/>
    <property type="match status" value="1"/>
</dbReference>
<dbReference type="InterPro" id="IPR016181">
    <property type="entry name" value="Acyl_CoA_acyltransferase"/>
</dbReference>
<dbReference type="GO" id="GO:0016747">
    <property type="term" value="F:acyltransferase activity, transferring groups other than amino-acyl groups"/>
    <property type="evidence" value="ECO:0007669"/>
    <property type="project" value="InterPro"/>
</dbReference>
<dbReference type="SUPFAM" id="SSF55729">
    <property type="entry name" value="Acyl-CoA N-acyltransferases (Nat)"/>
    <property type="match status" value="1"/>
</dbReference>
<protein>
    <submittedName>
        <fullName evidence="2">Putative acetyltransferase</fullName>
    </submittedName>
</protein>
<proteinExistence type="predicted"/>
<dbReference type="OrthoDB" id="9797178at2"/>
<evidence type="ECO:0000313" key="2">
    <source>
        <dbReference type="EMBL" id="SFO27235.1"/>
    </source>
</evidence>
<accession>A0A1I5FTZ1</accession>
<dbReference type="AlphaFoldDB" id="A0A1I5FTZ1"/>
<name>A0A1I5FTZ1_9HYPH</name>
<feature type="domain" description="N-acetyltransferase" evidence="1">
    <location>
        <begin position="1"/>
        <end position="150"/>
    </location>
</feature>
<dbReference type="Pfam" id="PF00583">
    <property type="entry name" value="Acetyltransf_1"/>
    <property type="match status" value="1"/>
</dbReference>
<dbReference type="RefSeq" id="WP_139229252.1">
    <property type="nucleotide sequence ID" value="NZ_FOVR01000004.1"/>
</dbReference>
<dbReference type="PROSITE" id="PS51186">
    <property type="entry name" value="GNAT"/>
    <property type="match status" value="1"/>
</dbReference>
<sequence length="166" mass="18219">MEIRKETAADFDAIMNVTLAAARQHQLGKQNGYFTLNELRKSGLLTLSLVAEVDGTIVGHVAFCPVRVSGGDKGWYALGPVSVLPECLSQGIRKALIAEGLEMLRQMHGKGVALVGDPDYFKPLGFMNAPEMASVKDMADEFLIMSFDNRMPYGRMEFPEGFFAAR</sequence>
<dbReference type="STRING" id="655353.SAMN04488056_104208"/>
<dbReference type="InterPro" id="IPR000182">
    <property type="entry name" value="GNAT_dom"/>
</dbReference>